<evidence type="ECO:0000256" key="3">
    <source>
        <dbReference type="ARBA" id="ARBA00022737"/>
    </source>
</evidence>
<dbReference type="GO" id="GO:0048306">
    <property type="term" value="F:calcium-dependent protein binding"/>
    <property type="evidence" value="ECO:0007669"/>
    <property type="project" value="TreeGrafter"/>
</dbReference>
<organism evidence="7 8">
    <name type="scientific">Gambusia affinis</name>
    <name type="common">Western mosquitofish</name>
    <name type="synonym">Heterandria affinis</name>
    <dbReference type="NCBI Taxonomy" id="33528"/>
    <lineage>
        <taxon>Eukaryota</taxon>
        <taxon>Metazoa</taxon>
        <taxon>Chordata</taxon>
        <taxon>Craniata</taxon>
        <taxon>Vertebrata</taxon>
        <taxon>Euteleostomi</taxon>
        <taxon>Actinopterygii</taxon>
        <taxon>Neopterygii</taxon>
        <taxon>Teleostei</taxon>
        <taxon>Neoteleostei</taxon>
        <taxon>Acanthomorphata</taxon>
        <taxon>Ovalentaria</taxon>
        <taxon>Atherinomorphae</taxon>
        <taxon>Cyprinodontiformes</taxon>
        <taxon>Poeciliidae</taxon>
        <taxon>Poeciliinae</taxon>
        <taxon>Gambusia</taxon>
    </lineage>
</organism>
<evidence type="ECO:0000313" key="7">
    <source>
        <dbReference type="EMBL" id="PWA23822.1"/>
    </source>
</evidence>
<keyword evidence="3" id="KW-0677">Repeat</keyword>
<comment type="similarity">
    <text evidence="1 5">Belongs to the S-100 family.</text>
</comment>
<evidence type="ECO:0000256" key="1">
    <source>
        <dbReference type="ARBA" id="ARBA00007323"/>
    </source>
</evidence>
<dbReference type="InterPro" id="IPR013787">
    <property type="entry name" value="S100_Ca-bd_sub"/>
</dbReference>
<dbReference type="Pfam" id="PF01023">
    <property type="entry name" value="S_100"/>
    <property type="match status" value="1"/>
</dbReference>
<protein>
    <recommendedName>
        <fullName evidence="5">Protein S100</fullName>
    </recommendedName>
    <alternativeName>
        <fullName evidence="5">S100 calcium-binding protein</fullName>
    </alternativeName>
</protein>
<dbReference type="PROSITE" id="PS50222">
    <property type="entry name" value="EF_HAND_2"/>
    <property type="match status" value="1"/>
</dbReference>
<dbReference type="GO" id="GO:0046914">
    <property type="term" value="F:transition metal ion binding"/>
    <property type="evidence" value="ECO:0007669"/>
    <property type="project" value="InterPro"/>
</dbReference>
<dbReference type="PANTHER" id="PTHR11639:SF118">
    <property type="entry name" value="PROTEIN S100"/>
    <property type="match status" value="1"/>
</dbReference>
<dbReference type="InterPro" id="IPR001751">
    <property type="entry name" value="S100/CaBP7/8-like_CS"/>
</dbReference>
<dbReference type="InterPro" id="IPR011992">
    <property type="entry name" value="EF-hand-dom_pair"/>
</dbReference>
<dbReference type="GO" id="GO:0005509">
    <property type="term" value="F:calcium ion binding"/>
    <property type="evidence" value="ECO:0007669"/>
    <property type="project" value="InterPro"/>
</dbReference>
<feature type="domain" description="EF-hand" evidence="6">
    <location>
        <begin position="48"/>
        <end position="83"/>
    </location>
</feature>
<dbReference type="InterPro" id="IPR018247">
    <property type="entry name" value="EF_Hand_1_Ca_BS"/>
</dbReference>
<dbReference type="SMART" id="SM00054">
    <property type="entry name" value="EFh"/>
    <property type="match status" value="1"/>
</dbReference>
<dbReference type="CDD" id="cd00213">
    <property type="entry name" value="S-100"/>
    <property type="match status" value="1"/>
</dbReference>
<accession>A0A315VLA5</accession>
<dbReference type="InterPro" id="IPR034325">
    <property type="entry name" value="S-100_dom"/>
</dbReference>
<dbReference type="SMART" id="SM01394">
    <property type="entry name" value="S_100"/>
    <property type="match status" value="1"/>
</dbReference>
<keyword evidence="4 5" id="KW-0106">Calcium</keyword>
<dbReference type="SUPFAM" id="SSF47473">
    <property type="entry name" value="EF-hand"/>
    <property type="match status" value="1"/>
</dbReference>
<evidence type="ECO:0000256" key="2">
    <source>
        <dbReference type="ARBA" id="ARBA00022723"/>
    </source>
</evidence>
<gene>
    <name evidence="7" type="ORF">CCH79_00010977</name>
</gene>
<dbReference type="PANTHER" id="PTHR11639">
    <property type="entry name" value="S100 CALCIUM-BINDING PROTEIN"/>
    <property type="match status" value="1"/>
</dbReference>
<proteinExistence type="inferred from homology"/>
<keyword evidence="8" id="KW-1185">Reference proteome</keyword>
<dbReference type="Proteomes" id="UP000250572">
    <property type="component" value="Unassembled WGS sequence"/>
</dbReference>
<dbReference type="InterPro" id="IPR002048">
    <property type="entry name" value="EF_hand_dom"/>
</dbReference>
<evidence type="ECO:0000259" key="6">
    <source>
        <dbReference type="PROSITE" id="PS50222"/>
    </source>
</evidence>
<evidence type="ECO:0000256" key="5">
    <source>
        <dbReference type="RuleBase" id="RU361184"/>
    </source>
</evidence>
<reference evidence="7 8" key="1">
    <citation type="journal article" date="2018" name="G3 (Bethesda)">
        <title>A High-Quality Reference Genome for the Invasive Mosquitofish Gambusia affinis Using a Chicago Library.</title>
        <authorList>
            <person name="Hoffberg S.L."/>
            <person name="Troendle N.J."/>
            <person name="Glenn T.C."/>
            <person name="Mahmud O."/>
            <person name="Louha S."/>
            <person name="Chalopin D."/>
            <person name="Bennetzen J.L."/>
            <person name="Mauricio R."/>
        </authorList>
    </citation>
    <scope>NUCLEOTIDE SEQUENCE [LARGE SCALE GENOMIC DNA]</scope>
    <source>
        <strain evidence="7">NE01/NJP1002.9</strain>
        <tissue evidence="7">Muscle</tissue>
    </source>
</reference>
<dbReference type="EMBL" id="NHOQ01001560">
    <property type="protein sequence ID" value="PWA23822.1"/>
    <property type="molecule type" value="Genomic_DNA"/>
</dbReference>
<dbReference type="Pfam" id="PF00036">
    <property type="entry name" value="EF-hand_1"/>
    <property type="match status" value="1"/>
</dbReference>
<dbReference type="Gene3D" id="1.10.238.10">
    <property type="entry name" value="EF-hand"/>
    <property type="match status" value="1"/>
</dbReference>
<dbReference type="STRING" id="33528.ENSGAFP00000022027"/>
<evidence type="ECO:0000313" key="8">
    <source>
        <dbReference type="Proteomes" id="UP000250572"/>
    </source>
</evidence>
<dbReference type="AlphaFoldDB" id="A0A315VLA5"/>
<dbReference type="GO" id="GO:0005737">
    <property type="term" value="C:cytoplasm"/>
    <property type="evidence" value="ECO:0007669"/>
    <property type="project" value="TreeGrafter"/>
</dbReference>
<dbReference type="PROSITE" id="PS00303">
    <property type="entry name" value="S100_CABP"/>
    <property type="match status" value="1"/>
</dbReference>
<comment type="caution">
    <text evidence="7">The sequence shown here is derived from an EMBL/GenBank/DDBJ whole genome shotgun (WGS) entry which is preliminary data.</text>
</comment>
<evidence type="ECO:0000256" key="4">
    <source>
        <dbReference type="ARBA" id="ARBA00022837"/>
    </source>
</evidence>
<keyword evidence="2 5" id="KW-0479">Metal-binding</keyword>
<name>A0A315VLA5_GAMAF</name>
<feature type="non-terminal residue" evidence="7">
    <location>
        <position position="95"/>
    </location>
</feature>
<dbReference type="PROSITE" id="PS00018">
    <property type="entry name" value="EF_HAND_1"/>
    <property type="match status" value="1"/>
</dbReference>
<sequence>MSGGLLSAIASLKKTFDKYAGTDGDKTTLSKKELAAMLKTEIPGAGGDKQAEVDEFFKMLDNDGNGVVNFNEYIVFVATLAMMLQDIMEWNLKWN</sequence>